<dbReference type="Gene3D" id="3.30.565.10">
    <property type="entry name" value="Histidine kinase-like ATPase, C-terminal domain"/>
    <property type="match status" value="1"/>
</dbReference>
<dbReference type="SUPFAM" id="SSF47226">
    <property type="entry name" value="Histidine-containing phosphotransfer domain, HPT domain"/>
    <property type="match status" value="1"/>
</dbReference>
<dbReference type="InterPro" id="IPR005467">
    <property type="entry name" value="His_kinase_dom"/>
</dbReference>
<sequence length="711" mass="78697">MDKFKETFREEARELLFGLEQSLLSLEENPGNTEEIGAVFRAMHTIKGSAAMFGFEHISQFTHELETMFDQVRKGVIAVTSDLVTVMLDARDHIRELLELDGQPDPELDGVSEQIITKVRDLCGVASHDEEDETAVVAAPLQEGEGRHDHPGGREDSRESSSLTTYRVQFKPKPEIFQNGTRPLNLLAELRALGESTIVPYVHSLPSLQKVDPEVCYFSWDVIITTHAGIPEIQDIFLFVQDTADVEIRIIDHPQDNQDATDFRLGQILVERGVIDDTRLKEAIKLQKRIGEVLIEQGLSSRDVQAALEEQEHIRRTRQKLQQESAANSVRVSSEKLDSLVDLVGELVTLQARLSQTAGEGDNPGLKLIAEGLERLTAELRDSTMSIRMLPIGTTFTRFKRLVRDLSADLGKDIDFHTVGGETELDKTVIERLNEPLVHLIRNSIDHGIELPNIRSSTGKPAQGTLTLRAEHSGASVVITIEDDGRGLDAERIKKKAIEQGLLPSNADLPETELFQLIMEPGFSTAEQVTQVSGRGVGMDVVRQEIESLGGNLRIESRIGQYTRMILEIPLTLAIIEGLLVHTGGEHYVFPLSLVEECLEYSVQQRQSGKGIMRHRDEALPILDLRDVLEVPGDSPVLQQVVVVHSGDQKVGVIVDTVIGDHQTVVKNLGRLYRDAEGVSGATILGDGSVALILDVKRLVRLAGQIEAESR</sequence>
<dbReference type="SMART" id="SM01231">
    <property type="entry name" value="H-kinase_dim"/>
    <property type="match status" value="1"/>
</dbReference>
<dbReference type="PANTHER" id="PTHR43395:SF10">
    <property type="entry name" value="CHEMOTAXIS PROTEIN CHEA"/>
    <property type="match status" value="1"/>
</dbReference>
<dbReference type="InterPro" id="IPR036061">
    <property type="entry name" value="CheW-like_dom_sf"/>
</dbReference>
<dbReference type="GO" id="GO:0000155">
    <property type="term" value="F:phosphorelay sensor kinase activity"/>
    <property type="evidence" value="ECO:0007669"/>
    <property type="project" value="InterPro"/>
</dbReference>
<evidence type="ECO:0000256" key="9">
    <source>
        <dbReference type="ARBA" id="ARBA00022840"/>
    </source>
</evidence>
<dbReference type="Gene3D" id="1.20.120.160">
    <property type="entry name" value="HPT domain"/>
    <property type="match status" value="1"/>
</dbReference>
<accession>A0A098R2H8</accession>
<evidence type="ECO:0000259" key="15">
    <source>
        <dbReference type="PROSITE" id="PS50851"/>
    </source>
</evidence>
<comment type="caution">
    <text evidence="17">The sequence shown here is derived from an EMBL/GenBank/DDBJ whole genome shotgun (WGS) entry which is preliminary data.</text>
</comment>
<evidence type="ECO:0000256" key="1">
    <source>
        <dbReference type="ARBA" id="ARBA00000085"/>
    </source>
</evidence>
<dbReference type="InterPro" id="IPR051315">
    <property type="entry name" value="Bact_Chemotaxis_CheA"/>
</dbReference>
<dbReference type="InterPro" id="IPR002545">
    <property type="entry name" value="CheW-lke_dom"/>
</dbReference>
<evidence type="ECO:0000256" key="5">
    <source>
        <dbReference type="ARBA" id="ARBA00022553"/>
    </source>
</evidence>
<dbReference type="InterPro" id="IPR004358">
    <property type="entry name" value="Sig_transdc_His_kin-like_C"/>
</dbReference>
<dbReference type="FunFam" id="3.30.565.10:FF:000016">
    <property type="entry name" value="Chemotaxis protein CheA, putative"/>
    <property type="match status" value="1"/>
</dbReference>
<keyword evidence="5 12" id="KW-0597">Phosphoprotein</keyword>
<dbReference type="GO" id="GO:0005524">
    <property type="term" value="F:ATP binding"/>
    <property type="evidence" value="ECO:0007669"/>
    <property type="project" value="UniProtKB-KW"/>
</dbReference>
<evidence type="ECO:0000256" key="12">
    <source>
        <dbReference type="PROSITE-ProRule" id="PRU00110"/>
    </source>
</evidence>
<dbReference type="CDD" id="cd16916">
    <property type="entry name" value="HATPase_CheA-like"/>
    <property type="match status" value="1"/>
</dbReference>
<evidence type="ECO:0000256" key="13">
    <source>
        <dbReference type="SAM" id="MobiDB-lite"/>
    </source>
</evidence>
<keyword evidence="10" id="KW-0902">Two-component regulatory system</keyword>
<dbReference type="CDD" id="cd00088">
    <property type="entry name" value="HPT"/>
    <property type="match status" value="1"/>
</dbReference>
<dbReference type="SMART" id="SM00387">
    <property type="entry name" value="HATPase_c"/>
    <property type="match status" value="1"/>
</dbReference>
<protein>
    <recommendedName>
        <fullName evidence="3">Chemotaxis protein CheA</fullName>
        <ecNumber evidence="2">2.7.13.3</ecNumber>
    </recommendedName>
</protein>
<keyword evidence="4" id="KW-0145">Chemotaxis</keyword>
<feature type="domain" description="CheW-like" evidence="15">
    <location>
        <begin position="575"/>
        <end position="705"/>
    </location>
</feature>
<evidence type="ECO:0000259" key="16">
    <source>
        <dbReference type="PROSITE" id="PS50894"/>
    </source>
</evidence>
<dbReference type="PROSITE" id="PS50894">
    <property type="entry name" value="HPT"/>
    <property type="match status" value="1"/>
</dbReference>
<dbReference type="PROSITE" id="PS50109">
    <property type="entry name" value="HIS_KIN"/>
    <property type="match status" value="1"/>
</dbReference>
<evidence type="ECO:0000256" key="3">
    <source>
        <dbReference type="ARBA" id="ARBA00021495"/>
    </source>
</evidence>
<feature type="modified residue" description="Phosphohistidine" evidence="12">
    <location>
        <position position="44"/>
    </location>
</feature>
<dbReference type="PRINTS" id="PR00344">
    <property type="entry name" value="BCTRLSENSOR"/>
</dbReference>
<dbReference type="SUPFAM" id="SSF47384">
    <property type="entry name" value="Homodimeric domain of signal transducing histidine kinase"/>
    <property type="match status" value="1"/>
</dbReference>
<evidence type="ECO:0000313" key="18">
    <source>
        <dbReference type="Proteomes" id="UP000029692"/>
    </source>
</evidence>
<evidence type="ECO:0000313" key="17">
    <source>
        <dbReference type="EMBL" id="KGE73848.1"/>
    </source>
</evidence>
<dbReference type="STRING" id="1480694.DC28_01140"/>
<dbReference type="OrthoDB" id="9803176at2"/>
<dbReference type="InterPro" id="IPR037006">
    <property type="entry name" value="CheA-like_homodim_sf"/>
</dbReference>
<comment type="catalytic activity">
    <reaction evidence="1">
        <text>ATP + protein L-histidine = ADP + protein N-phospho-L-histidine.</text>
        <dbReference type="EC" id="2.7.13.3"/>
    </reaction>
</comment>
<evidence type="ECO:0000256" key="4">
    <source>
        <dbReference type="ARBA" id="ARBA00022500"/>
    </source>
</evidence>
<organism evidence="17 18">
    <name type="scientific">Spirochaeta lutea</name>
    <dbReference type="NCBI Taxonomy" id="1480694"/>
    <lineage>
        <taxon>Bacteria</taxon>
        <taxon>Pseudomonadati</taxon>
        <taxon>Spirochaetota</taxon>
        <taxon>Spirochaetia</taxon>
        <taxon>Spirochaetales</taxon>
        <taxon>Spirochaetaceae</taxon>
        <taxon>Spirochaeta</taxon>
    </lineage>
</organism>
<dbReference type="InterPro" id="IPR004105">
    <property type="entry name" value="CheA-like_dim"/>
</dbReference>
<dbReference type="GO" id="GO:0006935">
    <property type="term" value="P:chemotaxis"/>
    <property type="evidence" value="ECO:0007669"/>
    <property type="project" value="UniProtKB-KW"/>
</dbReference>
<dbReference type="SUPFAM" id="SSF55874">
    <property type="entry name" value="ATPase domain of HSP90 chaperone/DNA topoisomerase II/histidine kinase"/>
    <property type="match status" value="1"/>
</dbReference>
<dbReference type="EC" id="2.7.13.3" evidence="2"/>
<proteinExistence type="predicted"/>
<dbReference type="Pfam" id="PF02518">
    <property type="entry name" value="HATPase_c"/>
    <property type="match status" value="1"/>
</dbReference>
<keyword evidence="9" id="KW-0067">ATP-binding</keyword>
<dbReference type="InterPro" id="IPR003594">
    <property type="entry name" value="HATPase_dom"/>
</dbReference>
<dbReference type="InterPro" id="IPR037257">
    <property type="entry name" value="T2SS_E_N_sf"/>
</dbReference>
<evidence type="ECO:0000256" key="2">
    <source>
        <dbReference type="ARBA" id="ARBA00012438"/>
    </source>
</evidence>
<dbReference type="PANTHER" id="PTHR43395">
    <property type="entry name" value="SENSOR HISTIDINE KINASE CHEA"/>
    <property type="match status" value="1"/>
</dbReference>
<evidence type="ECO:0000256" key="11">
    <source>
        <dbReference type="ARBA" id="ARBA00035100"/>
    </source>
</evidence>
<evidence type="ECO:0000256" key="10">
    <source>
        <dbReference type="ARBA" id="ARBA00023012"/>
    </source>
</evidence>
<keyword evidence="7" id="KW-0547">Nucleotide-binding</keyword>
<dbReference type="EMBL" id="JNUP01000003">
    <property type="protein sequence ID" value="KGE73848.1"/>
    <property type="molecule type" value="Genomic_DNA"/>
</dbReference>
<keyword evidence="6" id="KW-0808">Transferase</keyword>
<dbReference type="SUPFAM" id="SSF50341">
    <property type="entry name" value="CheW-like"/>
    <property type="match status" value="1"/>
</dbReference>
<evidence type="ECO:0000259" key="14">
    <source>
        <dbReference type="PROSITE" id="PS50109"/>
    </source>
</evidence>
<comment type="function">
    <text evidence="11">Involved in the transmission of sensory signals from the chemoreceptors to the flagellar motors. CheA is autophosphorylated; it can transfer its phosphate group to either CheB or CheY.</text>
</comment>
<evidence type="ECO:0000256" key="6">
    <source>
        <dbReference type="ARBA" id="ARBA00022679"/>
    </source>
</evidence>
<dbReference type="Pfam" id="PF01584">
    <property type="entry name" value="CheW"/>
    <property type="match status" value="1"/>
</dbReference>
<dbReference type="CDD" id="cd00731">
    <property type="entry name" value="CheA_reg"/>
    <property type="match status" value="1"/>
</dbReference>
<evidence type="ECO:0000256" key="7">
    <source>
        <dbReference type="ARBA" id="ARBA00022741"/>
    </source>
</evidence>
<dbReference type="Gene3D" id="2.30.30.40">
    <property type="entry name" value="SH3 Domains"/>
    <property type="match status" value="1"/>
</dbReference>
<gene>
    <name evidence="17" type="ORF">DC28_01140</name>
</gene>
<keyword evidence="8" id="KW-0418">Kinase</keyword>
<dbReference type="InterPro" id="IPR008207">
    <property type="entry name" value="Sig_transdc_His_kin_Hpt_dom"/>
</dbReference>
<dbReference type="InterPro" id="IPR036097">
    <property type="entry name" value="HisK_dim/P_sf"/>
</dbReference>
<dbReference type="Pfam" id="PF01627">
    <property type="entry name" value="Hpt"/>
    <property type="match status" value="1"/>
</dbReference>
<feature type="domain" description="Histidine kinase" evidence="14">
    <location>
        <begin position="331"/>
        <end position="573"/>
    </location>
</feature>
<evidence type="ECO:0000256" key="8">
    <source>
        <dbReference type="ARBA" id="ARBA00022777"/>
    </source>
</evidence>
<dbReference type="Pfam" id="PF02895">
    <property type="entry name" value="H-kinase_dim"/>
    <property type="match status" value="1"/>
</dbReference>
<dbReference type="eggNOG" id="COG0643">
    <property type="taxonomic scope" value="Bacteria"/>
</dbReference>
<dbReference type="InterPro" id="IPR036641">
    <property type="entry name" value="HPT_dom_sf"/>
</dbReference>
<dbReference type="FunFam" id="2.30.30.40:FF:000048">
    <property type="entry name" value="Chemotaxis protein CheA, putative"/>
    <property type="match status" value="1"/>
</dbReference>
<reference evidence="17 18" key="1">
    <citation type="submission" date="2014-05" db="EMBL/GenBank/DDBJ databases">
        <title>De novo Genome Sequence of Spirocheata sp.</title>
        <authorList>
            <person name="Shivani Y."/>
            <person name="Subhash Y."/>
            <person name="Tushar L."/>
            <person name="Sasikala C."/>
            <person name="Ramana C.V."/>
        </authorList>
    </citation>
    <scope>NUCLEOTIDE SEQUENCE [LARGE SCALE GENOMIC DNA]</scope>
    <source>
        <strain evidence="17 18">JC230</strain>
    </source>
</reference>
<dbReference type="GO" id="GO:0005737">
    <property type="term" value="C:cytoplasm"/>
    <property type="evidence" value="ECO:0007669"/>
    <property type="project" value="InterPro"/>
</dbReference>
<dbReference type="PROSITE" id="PS50851">
    <property type="entry name" value="CHEW"/>
    <property type="match status" value="1"/>
</dbReference>
<feature type="region of interest" description="Disordered" evidence="13">
    <location>
        <begin position="139"/>
        <end position="164"/>
    </location>
</feature>
<dbReference type="Proteomes" id="UP000029692">
    <property type="component" value="Unassembled WGS sequence"/>
</dbReference>
<dbReference type="Gene3D" id="1.10.287.560">
    <property type="entry name" value="Histidine kinase CheA-like, homodimeric domain"/>
    <property type="match status" value="1"/>
</dbReference>
<dbReference type="SMART" id="SM00260">
    <property type="entry name" value="CheW"/>
    <property type="match status" value="1"/>
</dbReference>
<dbReference type="SUPFAM" id="SSF160246">
    <property type="entry name" value="EspE N-terminal domain-like"/>
    <property type="match status" value="1"/>
</dbReference>
<dbReference type="AlphaFoldDB" id="A0A098R2H8"/>
<feature type="compositionally biased region" description="Basic and acidic residues" evidence="13">
    <location>
        <begin position="144"/>
        <end position="159"/>
    </location>
</feature>
<keyword evidence="18" id="KW-1185">Reference proteome</keyword>
<dbReference type="SMART" id="SM00073">
    <property type="entry name" value="HPT"/>
    <property type="match status" value="1"/>
</dbReference>
<feature type="domain" description="HPt" evidence="16">
    <location>
        <begin position="1"/>
        <end position="101"/>
    </location>
</feature>
<dbReference type="InterPro" id="IPR036890">
    <property type="entry name" value="HATPase_C_sf"/>
</dbReference>
<name>A0A098R2H8_9SPIO</name>